<evidence type="ECO:0000313" key="3">
    <source>
        <dbReference type="Proteomes" id="UP000483261"/>
    </source>
</evidence>
<gene>
    <name evidence="2" type="ORF">G5C66_18600</name>
</gene>
<keyword evidence="3" id="KW-1185">Reference proteome</keyword>
<evidence type="ECO:0000313" key="2">
    <source>
        <dbReference type="EMBL" id="NGN94740.1"/>
    </source>
</evidence>
<evidence type="ECO:0000256" key="1">
    <source>
        <dbReference type="SAM" id="Phobius"/>
    </source>
</evidence>
<comment type="caution">
    <text evidence="2">The sequence shown here is derived from an EMBL/GenBank/DDBJ whole genome shotgun (WGS) entry which is preliminary data.</text>
</comment>
<dbReference type="AlphaFoldDB" id="A0A6M1R402"/>
<dbReference type="RefSeq" id="WP_165112428.1">
    <property type="nucleotide sequence ID" value="NZ_JAALAA010000016.1"/>
</dbReference>
<proteinExistence type="predicted"/>
<protein>
    <submittedName>
        <fullName evidence="2">Uncharacterized protein</fullName>
    </submittedName>
</protein>
<keyword evidence="1" id="KW-0472">Membrane</keyword>
<dbReference type="EMBL" id="JAALAA010000016">
    <property type="protein sequence ID" value="NGN94740.1"/>
    <property type="molecule type" value="Genomic_DNA"/>
</dbReference>
<name>A0A6M1R402_9ACTN</name>
<organism evidence="2 3">
    <name type="scientific">Nocardioides turkmenicus</name>
    <dbReference type="NCBI Taxonomy" id="2711220"/>
    <lineage>
        <taxon>Bacteria</taxon>
        <taxon>Bacillati</taxon>
        <taxon>Actinomycetota</taxon>
        <taxon>Actinomycetes</taxon>
        <taxon>Propionibacteriales</taxon>
        <taxon>Nocardioidaceae</taxon>
        <taxon>Nocardioides</taxon>
    </lineage>
</organism>
<keyword evidence="1" id="KW-1133">Transmembrane helix</keyword>
<dbReference type="Proteomes" id="UP000483261">
    <property type="component" value="Unassembled WGS sequence"/>
</dbReference>
<sequence length="95" mass="10579">MSTTTQWDGAEPARRENAQLLISAEAQAGTLGEIVAWVGLAIWGGALVAFVLYDIAHSYRNHHPALHQPMLHKPLLHKPVLHKRGHQPGRHQDTR</sequence>
<feature type="transmembrane region" description="Helical" evidence="1">
    <location>
        <begin position="34"/>
        <end position="53"/>
    </location>
</feature>
<reference evidence="2 3" key="1">
    <citation type="submission" date="2020-02" db="EMBL/GenBank/DDBJ databases">
        <title>Whole-genome analyses of novel actinobacteria.</title>
        <authorList>
            <person name="Sahin N."/>
        </authorList>
    </citation>
    <scope>NUCLEOTIDE SEQUENCE [LARGE SCALE GENOMIC DNA]</scope>
    <source>
        <strain evidence="2 3">KC13</strain>
    </source>
</reference>
<keyword evidence="1" id="KW-0812">Transmembrane</keyword>
<accession>A0A6M1R402</accession>